<feature type="non-terminal residue" evidence="2">
    <location>
        <position position="69"/>
    </location>
</feature>
<dbReference type="InterPro" id="IPR045864">
    <property type="entry name" value="aa-tRNA-synth_II/BPL/LPL"/>
</dbReference>
<reference evidence="2" key="1">
    <citation type="submission" date="2018-05" db="EMBL/GenBank/DDBJ databases">
        <authorList>
            <person name="Lanie J.A."/>
            <person name="Ng W.-L."/>
            <person name="Kazmierczak K.M."/>
            <person name="Andrzejewski T.M."/>
            <person name="Davidsen T.M."/>
            <person name="Wayne K.J."/>
            <person name="Tettelin H."/>
            <person name="Glass J.I."/>
            <person name="Rusch D."/>
            <person name="Podicherti R."/>
            <person name="Tsui H.-C.T."/>
            <person name="Winkler M.E."/>
        </authorList>
    </citation>
    <scope>NUCLEOTIDE SEQUENCE</scope>
</reference>
<dbReference type="Gene3D" id="3.30.930.10">
    <property type="entry name" value="Bira Bifunctional Protein, Domain 2"/>
    <property type="match status" value="1"/>
</dbReference>
<evidence type="ECO:0000313" key="2">
    <source>
        <dbReference type="EMBL" id="SVD98625.1"/>
    </source>
</evidence>
<feature type="domain" description="BPL/LPL catalytic" evidence="1">
    <location>
        <begin position="31"/>
        <end position="69"/>
    </location>
</feature>
<dbReference type="InterPro" id="IPR004143">
    <property type="entry name" value="BPL_LPL_catalytic"/>
</dbReference>
<protein>
    <recommendedName>
        <fullName evidence="1">BPL/LPL catalytic domain-containing protein</fullName>
    </recommendedName>
</protein>
<evidence type="ECO:0000259" key="1">
    <source>
        <dbReference type="PROSITE" id="PS51733"/>
    </source>
</evidence>
<gene>
    <name evidence="2" type="ORF">METZ01_LOCUS451479</name>
</gene>
<organism evidence="2">
    <name type="scientific">marine metagenome</name>
    <dbReference type="NCBI Taxonomy" id="408172"/>
    <lineage>
        <taxon>unclassified sequences</taxon>
        <taxon>metagenomes</taxon>
        <taxon>ecological metagenomes</taxon>
    </lineage>
</organism>
<name>A0A382ZUC0_9ZZZZ</name>
<sequence length="69" mass="8145">MNIEVKNSMKPIDYAKSMKILEKRVQDVLFEKKEELLWILEHKTVYTAGTSANKKDLLDKDLSIYKTNR</sequence>
<proteinExistence type="predicted"/>
<dbReference type="AlphaFoldDB" id="A0A382ZUC0"/>
<accession>A0A382ZUC0</accession>
<dbReference type="SUPFAM" id="SSF55681">
    <property type="entry name" value="Class II aaRS and biotin synthetases"/>
    <property type="match status" value="1"/>
</dbReference>
<dbReference type="EMBL" id="UINC01186415">
    <property type="protein sequence ID" value="SVD98625.1"/>
    <property type="molecule type" value="Genomic_DNA"/>
</dbReference>
<dbReference type="PROSITE" id="PS51733">
    <property type="entry name" value="BPL_LPL_CATALYTIC"/>
    <property type="match status" value="1"/>
</dbReference>